<keyword evidence="2" id="KW-0812">Transmembrane</keyword>
<feature type="transmembrane region" description="Helical" evidence="2">
    <location>
        <begin position="354"/>
        <end position="372"/>
    </location>
</feature>
<feature type="transmembrane region" description="Helical" evidence="2">
    <location>
        <begin position="180"/>
        <end position="205"/>
    </location>
</feature>
<dbReference type="EMBL" id="BAABAH010000001">
    <property type="protein sequence ID" value="GAA3804484.1"/>
    <property type="molecule type" value="Genomic_DNA"/>
</dbReference>
<feature type="region of interest" description="Disordered" evidence="1">
    <location>
        <begin position="440"/>
        <end position="473"/>
    </location>
</feature>
<proteinExistence type="predicted"/>
<feature type="transmembrane region" description="Helical" evidence="2">
    <location>
        <begin position="28"/>
        <end position="52"/>
    </location>
</feature>
<evidence type="ECO:0000313" key="3">
    <source>
        <dbReference type="EMBL" id="GAA3804484.1"/>
    </source>
</evidence>
<feature type="transmembrane region" description="Helical" evidence="2">
    <location>
        <begin position="131"/>
        <end position="153"/>
    </location>
</feature>
<reference evidence="4" key="1">
    <citation type="journal article" date="2019" name="Int. J. Syst. Evol. Microbiol.">
        <title>The Global Catalogue of Microorganisms (GCM) 10K type strain sequencing project: providing services to taxonomists for standard genome sequencing and annotation.</title>
        <authorList>
            <consortium name="The Broad Institute Genomics Platform"/>
            <consortium name="The Broad Institute Genome Sequencing Center for Infectious Disease"/>
            <person name="Wu L."/>
            <person name="Ma J."/>
        </authorList>
    </citation>
    <scope>NUCLEOTIDE SEQUENCE [LARGE SCALE GENOMIC DNA]</scope>
    <source>
        <strain evidence="4">JCM 16953</strain>
    </source>
</reference>
<keyword evidence="4" id="KW-1185">Reference proteome</keyword>
<evidence type="ECO:0000256" key="2">
    <source>
        <dbReference type="SAM" id="Phobius"/>
    </source>
</evidence>
<gene>
    <name evidence="3" type="ORF">GCM10022242_04720</name>
</gene>
<feature type="transmembrane region" description="Helical" evidence="2">
    <location>
        <begin position="400"/>
        <end position="422"/>
    </location>
</feature>
<comment type="caution">
    <text evidence="3">The sequence shown here is derived from an EMBL/GenBank/DDBJ whole genome shotgun (WGS) entry which is preliminary data.</text>
</comment>
<accession>A0ABP7HX32</accession>
<feature type="transmembrane region" description="Helical" evidence="2">
    <location>
        <begin position="64"/>
        <end position="83"/>
    </location>
</feature>
<dbReference type="Proteomes" id="UP001501821">
    <property type="component" value="Unassembled WGS sequence"/>
</dbReference>
<organism evidence="3 4">
    <name type="scientific">Nocardioides panacisoli</name>
    <dbReference type="NCBI Taxonomy" id="627624"/>
    <lineage>
        <taxon>Bacteria</taxon>
        <taxon>Bacillati</taxon>
        <taxon>Actinomycetota</taxon>
        <taxon>Actinomycetes</taxon>
        <taxon>Propionibacteriales</taxon>
        <taxon>Nocardioidaceae</taxon>
        <taxon>Nocardioides</taxon>
    </lineage>
</organism>
<feature type="compositionally biased region" description="Pro residues" evidence="1">
    <location>
        <begin position="448"/>
        <end position="473"/>
    </location>
</feature>
<protein>
    <recommendedName>
        <fullName evidence="5">Cytochrome d ubiquinol oxidase subunit II</fullName>
    </recommendedName>
</protein>
<sequence>MRPPQPSTGGLATVDLRAAATRVLAGNWIGSTIVAAVTLVTAGLLSLIVGLVAKPPDFGIDNSLTLGAVVVCGVFGADFFVNGTPQDIGGDSWDFGLSVAAFPLTITIVAFAVAVLAFQRMTRDYPTPWPALADALRVALLVALPLLVVSLVLRSDFDELGRGWFADAARDLDFGDDSTWGSYAAGAFFMPLFTITPVLILACVARRSWWTGRMRAVVEWVAPVLHGLAAFVALLPVAGVIGVGLLMFGGDRVDEDVDTGDTGAAWAAIAAFLGNGGLALLGLGAGADVGTAGREIGDGENSRPTDWHRLGWYAGDGGDEPGLWAAPLVLLVVLVASAWVVSRLSVRTTLLRNLLCWAASLLIAVPVLVRLANGHGTVHLDAGSETYESSGVMGLEGVQATFFITGIALLVALALAAARGGIDRQVLGALKRLQVDAGRSRSVAAGTMPPPPPPPSGPSPVTPDVPPPPPPPA</sequence>
<evidence type="ECO:0008006" key="5">
    <source>
        <dbReference type="Google" id="ProtNLM"/>
    </source>
</evidence>
<evidence type="ECO:0000256" key="1">
    <source>
        <dbReference type="SAM" id="MobiDB-lite"/>
    </source>
</evidence>
<keyword evidence="2" id="KW-0472">Membrane</keyword>
<keyword evidence="2" id="KW-1133">Transmembrane helix</keyword>
<evidence type="ECO:0000313" key="4">
    <source>
        <dbReference type="Proteomes" id="UP001501821"/>
    </source>
</evidence>
<feature type="transmembrane region" description="Helical" evidence="2">
    <location>
        <begin position="217"/>
        <end position="248"/>
    </location>
</feature>
<name>A0ABP7HX32_9ACTN</name>
<feature type="transmembrane region" description="Helical" evidence="2">
    <location>
        <begin position="95"/>
        <end position="119"/>
    </location>
</feature>